<dbReference type="Proteomes" id="UP000024404">
    <property type="component" value="Unassembled WGS sequence"/>
</dbReference>
<evidence type="ECO:0000313" key="3">
    <source>
        <dbReference type="EnsemblMetazoa" id="OVOC12611.1"/>
    </source>
</evidence>
<keyword evidence="4" id="KW-1185">Reference proteome</keyword>
<dbReference type="GO" id="GO:0046976">
    <property type="term" value="F:histone H3K27 methyltransferase activity"/>
    <property type="evidence" value="ECO:0007669"/>
    <property type="project" value="TreeGrafter"/>
</dbReference>
<keyword evidence="2" id="KW-0804">Transcription</keyword>
<accession>A0A8R1TMA7</accession>
<dbReference type="GO" id="GO:0031507">
    <property type="term" value="P:heterochromatin formation"/>
    <property type="evidence" value="ECO:0007669"/>
    <property type="project" value="TreeGrafter"/>
</dbReference>
<organism evidence="3 4">
    <name type="scientific">Onchocerca volvulus</name>
    <dbReference type="NCBI Taxonomy" id="6282"/>
    <lineage>
        <taxon>Eukaryota</taxon>
        <taxon>Metazoa</taxon>
        <taxon>Ecdysozoa</taxon>
        <taxon>Nematoda</taxon>
        <taxon>Chromadorea</taxon>
        <taxon>Rhabditida</taxon>
        <taxon>Spirurina</taxon>
        <taxon>Spiruromorpha</taxon>
        <taxon>Filarioidea</taxon>
        <taxon>Onchocercidae</taxon>
        <taxon>Onchocerca</taxon>
    </lineage>
</organism>
<dbReference type="PANTHER" id="PTHR45747:SF4">
    <property type="entry name" value="HISTONE-LYSINE N-METHYLTRANSFERASE E(Z)"/>
    <property type="match status" value="1"/>
</dbReference>
<proteinExistence type="predicted"/>
<dbReference type="GO" id="GO:0035098">
    <property type="term" value="C:ESC/E(Z) complex"/>
    <property type="evidence" value="ECO:0007669"/>
    <property type="project" value="TreeGrafter"/>
</dbReference>
<reference evidence="4" key="1">
    <citation type="submission" date="2013-10" db="EMBL/GenBank/DDBJ databases">
        <title>Genome sequencing of Onchocerca volvulus.</title>
        <authorList>
            <person name="Cotton J."/>
            <person name="Tsai J."/>
            <person name="Stanley E."/>
            <person name="Tracey A."/>
            <person name="Holroyd N."/>
            <person name="Lustigman S."/>
            <person name="Berriman M."/>
        </authorList>
    </citation>
    <scope>NUCLEOTIDE SEQUENCE</scope>
</reference>
<dbReference type="InterPro" id="IPR045318">
    <property type="entry name" value="EZH1/2-like"/>
</dbReference>
<dbReference type="SUPFAM" id="SSF82199">
    <property type="entry name" value="SET domain"/>
    <property type="match status" value="1"/>
</dbReference>
<evidence type="ECO:0000313" key="4">
    <source>
        <dbReference type="Proteomes" id="UP000024404"/>
    </source>
</evidence>
<reference evidence="3" key="2">
    <citation type="submission" date="2022-06" db="UniProtKB">
        <authorList>
            <consortium name="EnsemblMetazoa"/>
        </authorList>
    </citation>
    <scope>IDENTIFICATION</scope>
</reference>
<dbReference type="GO" id="GO:0003682">
    <property type="term" value="F:chromatin binding"/>
    <property type="evidence" value="ECO:0007669"/>
    <property type="project" value="TreeGrafter"/>
</dbReference>
<protein>
    <submittedName>
        <fullName evidence="3">Uncharacterized protein</fullName>
    </submittedName>
</protein>
<dbReference type="EMBL" id="CMVM020000552">
    <property type="status" value="NOT_ANNOTATED_CDS"/>
    <property type="molecule type" value="Genomic_DNA"/>
</dbReference>
<evidence type="ECO:0000256" key="1">
    <source>
        <dbReference type="ARBA" id="ARBA00023015"/>
    </source>
</evidence>
<name>A0A8R1TMA7_ONCVO</name>
<evidence type="ECO:0000256" key="2">
    <source>
        <dbReference type="ARBA" id="ARBA00023163"/>
    </source>
</evidence>
<dbReference type="EnsemblMetazoa" id="OVOC12611.1">
    <property type="protein sequence ID" value="OVOC12611.1"/>
    <property type="gene ID" value="WBGene00249420"/>
</dbReference>
<dbReference type="InterPro" id="IPR046341">
    <property type="entry name" value="SET_dom_sf"/>
</dbReference>
<dbReference type="Gene3D" id="2.170.270.10">
    <property type="entry name" value="SET domain"/>
    <property type="match status" value="1"/>
</dbReference>
<dbReference type="AlphaFoldDB" id="A0A8R1TMA7"/>
<sequence length="133" mass="15658">MYKILSVPGEQCKYRFLGCVVHQVYAERSNTSASMLIGNVIRMFVNHANVVNILDDPDVTTYKNIFMQHGLQKKLISTETSFLSYFYDMIKKIFKNDFILEYCGKVINHDESERRDKIYDKLKCNYLFVRASF</sequence>
<dbReference type="PANTHER" id="PTHR45747">
    <property type="entry name" value="HISTONE-LYSINE N-METHYLTRANSFERASE E(Z)"/>
    <property type="match status" value="1"/>
</dbReference>
<keyword evidence="1" id="KW-0805">Transcription regulation</keyword>